<proteinExistence type="predicted"/>
<sequence length="81" mass="9334">MVYCDYVSNTDSTVTYKYGASVDDITGTVVFHFLEGNEGIETVEEPKKGEPWDVHMMRLYGKERRNFQRGIFGKKISYEIG</sequence>
<name>A0A8S5M4Q3_9CAUD</name>
<accession>A0A8S5M4Q3</accession>
<organism evidence="1">
    <name type="scientific">Siphoviridae sp. ct0d96</name>
    <dbReference type="NCBI Taxonomy" id="2826268"/>
    <lineage>
        <taxon>Viruses</taxon>
        <taxon>Duplodnaviria</taxon>
        <taxon>Heunggongvirae</taxon>
        <taxon>Uroviricota</taxon>
        <taxon>Caudoviricetes</taxon>
    </lineage>
</organism>
<protein>
    <submittedName>
        <fullName evidence="1">Uncharacterized protein</fullName>
    </submittedName>
</protein>
<dbReference type="EMBL" id="BK014817">
    <property type="protein sequence ID" value="DAD77104.1"/>
    <property type="molecule type" value="Genomic_DNA"/>
</dbReference>
<reference evidence="1" key="1">
    <citation type="journal article" date="2021" name="Proc. Natl. Acad. Sci. U.S.A.">
        <title>A Catalog of Tens of Thousands of Viruses from Human Metagenomes Reveals Hidden Associations with Chronic Diseases.</title>
        <authorList>
            <person name="Tisza M.J."/>
            <person name="Buck C.B."/>
        </authorList>
    </citation>
    <scope>NUCLEOTIDE SEQUENCE</scope>
    <source>
        <strain evidence="1">Ct0d96</strain>
    </source>
</reference>
<evidence type="ECO:0000313" key="1">
    <source>
        <dbReference type="EMBL" id="DAD77104.1"/>
    </source>
</evidence>